<dbReference type="EMBL" id="AP019791">
    <property type="protein sequence ID" value="BBL80869.1"/>
    <property type="molecule type" value="Genomic_DNA"/>
</dbReference>
<dbReference type="OrthoDB" id="9782583at2"/>
<evidence type="ECO:0000259" key="1">
    <source>
        <dbReference type="PROSITE" id="PS50076"/>
    </source>
</evidence>
<proteinExistence type="predicted"/>
<feature type="domain" description="J" evidence="1">
    <location>
        <begin position="90"/>
        <end position="153"/>
    </location>
</feature>
<dbReference type="RefSeq" id="WP_143528829.1">
    <property type="nucleotide sequence ID" value="NZ_AP019791.1"/>
</dbReference>
<evidence type="ECO:0000313" key="3">
    <source>
        <dbReference type="Proteomes" id="UP000318065"/>
    </source>
</evidence>
<dbReference type="InterPro" id="IPR036869">
    <property type="entry name" value="J_dom_sf"/>
</dbReference>
<dbReference type="InterPro" id="IPR001623">
    <property type="entry name" value="DnaJ_domain"/>
</dbReference>
<organism evidence="2 3">
    <name type="scientific">Rubrobacter xylanophilus</name>
    <dbReference type="NCBI Taxonomy" id="49319"/>
    <lineage>
        <taxon>Bacteria</taxon>
        <taxon>Bacillati</taxon>
        <taxon>Actinomycetota</taxon>
        <taxon>Rubrobacteria</taxon>
        <taxon>Rubrobacterales</taxon>
        <taxon>Rubrobacteraceae</taxon>
        <taxon>Rubrobacter</taxon>
    </lineage>
</organism>
<dbReference type="AlphaFoldDB" id="A0A510HLJ9"/>
<gene>
    <name evidence="2" type="ORF">RxyAA322_27230</name>
</gene>
<dbReference type="PROSITE" id="PS50076">
    <property type="entry name" value="DNAJ_2"/>
    <property type="match status" value="1"/>
</dbReference>
<reference evidence="2" key="1">
    <citation type="journal article" date="2019" name="Microbiol. Resour. Announc.">
        <title>Complete Genome Sequence of Rubrobacter xylanophilus Strain AA3-22, Isolated from Arima Onsen in Japan.</title>
        <authorList>
            <person name="Tomariguchi N."/>
            <person name="Miyazaki K."/>
        </authorList>
    </citation>
    <scope>NUCLEOTIDE SEQUENCE [LARGE SCALE GENOMIC DNA]</scope>
    <source>
        <strain evidence="2">AA3-22</strain>
    </source>
</reference>
<dbReference type="Proteomes" id="UP000318065">
    <property type="component" value="Chromosome"/>
</dbReference>
<dbReference type="Gene3D" id="1.10.287.110">
    <property type="entry name" value="DnaJ domain"/>
    <property type="match status" value="1"/>
</dbReference>
<sequence>MSIPRRLGRLARGFVLSLQEDERLRESLAGALRAGRERGETLRGAFEAAWRGASEEWRSAGERDSPTDEAGWRRTSATFRTMRYPPEVLEAYERLGLSPGVPIEEVDRRRRELVKKYHPDRFTDPAKRARAERVTAEINAAHDRIERHLLRRG</sequence>
<keyword evidence="3" id="KW-1185">Reference proteome</keyword>
<dbReference type="CDD" id="cd06257">
    <property type="entry name" value="DnaJ"/>
    <property type="match status" value="1"/>
</dbReference>
<protein>
    <recommendedName>
        <fullName evidence="1">J domain-containing protein</fullName>
    </recommendedName>
</protein>
<evidence type="ECO:0000313" key="2">
    <source>
        <dbReference type="EMBL" id="BBL80869.1"/>
    </source>
</evidence>
<dbReference type="SMART" id="SM00271">
    <property type="entry name" value="DnaJ"/>
    <property type="match status" value="1"/>
</dbReference>
<accession>A0A510HLJ9</accession>
<name>A0A510HLJ9_9ACTN</name>
<dbReference type="SUPFAM" id="SSF46565">
    <property type="entry name" value="Chaperone J-domain"/>
    <property type="match status" value="1"/>
</dbReference>